<protein>
    <submittedName>
        <fullName evidence="2">Uncharacterized protein</fullName>
    </submittedName>
</protein>
<feature type="compositionally biased region" description="Polar residues" evidence="1">
    <location>
        <begin position="1"/>
        <end position="17"/>
    </location>
</feature>
<evidence type="ECO:0000313" key="3">
    <source>
        <dbReference type="Proteomes" id="UP000298493"/>
    </source>
</evidence>
<feature type="region of interest" description="Disordered" evidence="1">
    <location>
        <begin position="1"/>
        <end position="94"/>
    </location>
</feature>
<feature type="compositionally biased region" description="Acidic residues" evidence="1">
    <location>
        <begin position="522"/>
        <end position="545"/>
    </location>
</feature>
<sequence>MTSSNLVQYSPDSSEGSTPHPDETLPPAADETEAGLPGGHERSADPISRPLSTVVLKKAAKRKQIDDELAEAAEKAVPKRRKRDGLETPVSEPVTEAEVGKQKVVFKKKITETVVETEKIIEKGIGDEMDIDTETSERPVIEDEEHEELSHGTIETEKVELDRKKDADMSKIATADGVKWQKKTSETFFGNLYHQRCGMMNLGRLPAARETKDTDSVYASWRDGIDQVGVRQTVTQQRMESFFQHNPNMRDAKRRLEFVKSYMDRTRKGREKKWASLSLVMRLNVIGSLRVLEEKEKGDDSAWTTLRKEVKKYRGLCEVAQYHMNQPENWEQYDGDMKDERLPDEGPTDDDIMGLFATSNEEEEDTRPSPPTTKERTIFDWERFNFTPAQKTKFDTLCAQIPINDPAPDRELTKGQWKAEEFRFLYEWMSFKDIKAVWPPKCDDTMEMGRAHKTFFTDFLFQDGKVRSLCRGGHAIHRQLRKCGGERFEVWIPPKEGRGRGKGAVVGDEMTVGGGTRVGEGVVEDDDEDESSEGVVEDIEEDTETNVEVNKGGFPTMGGKNKEDVKKNEWGRI</sequence>
<keyword evidence="3" id="KW-1185">Reference proteome</keyword>
<dbReference type="EMBL" id="SNSC02000005">
    <property type="protein sequence ID" value="TID24283.1"/>
    <property type="molecule type" value="Genomic_DNA"/>
</dbReference>
<reference evidence="2 3" key="1">
    <citation type="submission" date="2019-04" db="EMBL/GenBank/DDBJ databases">
        <title>High contiguity whole genome sequence and gene annotation resource for two Venturia nashicola isolates.</title>
        <authorList>
            <person name="Prokchorchik M."/>
            <person name="Won K."/>
            <person name="Lee Y."/>
            <person name="Choi E.D."/>
            <person name="Segonzac C."/>
            <person name="Sohn K.H."/>
        </authorList>
    </citation>
    <scope>NUCLEOTIDE SEQUENCE [LARGE SCALE GENOMIC DNA]</scope>
    <source>
        <strain evidence="2 3">PRI2</strain>
    </source>
</reference>
<name>A0A4Z1P5P1_9PEZI</name>
<evidence type="ECO:0000256" key="1">
    <source>
        <dbReference type="SAM" id="MobiDB-lite"/>
    </source>
</evidence>
<dbReference type="Proteomes" id="UP000298493">
    <property type="component" value="Unassembled WGS sequence"/>
</dbReference>
<proteinExistence type="predicted"/>
<evidence type="ECO:0000313" key="2">
    <source>
        <dbReference type="EMBL" id="TID24283.1"/>
    </source>
</evidence>
<organism evidence="2 3">
    <name type="scientific">Venturia nashicola</name>
    <dbReference type="NCBI Taxonomy" id="86259"/>
    <lineage>
        <taxon>Eukaryota</taxon>
        <taxon>Fungi</taxon>
        <taxon>Dikarya</taxon>
        <taxon>Ascomycota</taxon>
        <taxon>Pezizomycotina</taxon>
        <taxon>Dothideomycetes</taxon>
        <taxon>Pleosporomycetidae</taxon>
        <taxon>Venturiales</taxon>
        <taxon>Venturiaceae</taxon>
        <taxon>Venturia</taxon>
    </lineage>
</organism>
<comment type="caution">
    <text evidence="2">The sequence shown here is derived from an EMBL/GenBank/DDBJ whole genome shotgun (WGS) entry which is preliminary data.</text>
</comment>
<feature type="compositionally biased region" description="Basic and acidic residues" evidence="1">
    <location>
        <begin position="560"/>
        <end position="573"/>
    </location>
</feature>
<feature type="region of interest" description="Disordered" evidence="1">
    <location>
        <begin position="498"/>
        <end position="573"/>
    </location>
</feature>
<accession>A0A4Z1P5P1</accession>
<dbReference type="AlphaFoldDB" id="A0A4Z1P5P1"/>
<gene>
    <name evidence="2" type="ORF">E6O75_ATG02648</name>
</gene>